<dbReference type="SUPFAM" id="SSF81296">
    <property type="entry name" value="E set domains"/>
    <property type="match status" value="1"/>
</dbReference>
<dbReference type="OrthoDB" id="2333384at2759"/>
<feature type="region of interest" description="Disordered" evidence="1">
    <location>
        <begin position="367"/>
        <end position="424"/>
    </location>
</feature>
<evidence type="ECO:0008006" key="4">
    <source>
        <dbReference type="Google" id="ProtNLM"/>
    </source>
</evidence>
<feature type="compositionally biased region" description="Polar residues" evidence="1">
    <location>
        <begin position="400"/>
        <end position="424"/>
    </location>
</feature>
<reference evidence="2" key="1">
    <citation type="submission" date="2020-12" db="EMBL/GenBank/DDBJ databases">
        <title>Metabolic potential, ecology and presence of endohyphal bacteria is reflected in genomic diversity of Mucoromycotina.</title>
        <authorList>
            <person name="Muszewska A."/>
            <person name="Okrasinska A."/>
            <person name="Steczkiewicz K."/>
            <person name="Drgas O."/>
            <person name="Orlowska M."/>
            <person name="Perlinska-Lenart U."/>
            <person name="Aleksandrzak-Piekarczyk T."/>
            <person name="Szatraj K."/>
            <person name="Zielenkiewicz U."/>
            <person name="Pilsyk S."/>
            <person name="Malc E."/>
            <person name="Mieczkowski P."/>
            <person name="Kruszewska J.S."/>
            <person name="Biernat P."/>
            <person name="Pawlowska J."/>
        </authorList>
    </citation>
    <scope>NUCLEOTIDE SEQUENCE</scope>
    <source>
        <strain evidence="2">WA0000051536</strain>
    </source>
</reference>
<dbReference type="EMBL" id="JAEPRA010000004">
    <property type="protein sequence ID" value="KAG2186960.1"/>
    <property type="molecule type" value="Genomic_DNA"/>
</dbReference>
<dbReference type="InterPro" id="IPR014752">
    <property type="entry name" value="Arrestin-like_C"/>
</dbReference>
<organism evidence="2 3">
    <name type="scientific">Umbelopsis vinacea</name>
    <dbReference type="NCBI Taxonomy" id="44442"/>
    <lineage>
        <taxon>Eukaryota</taxon>
        <taxon>Fungi</taxon>
        <taxon>Fungi incertae sedis</taxon>
        <taxon>Mucoromycota</taxon>
        <taxon>Mucoromycotina</taxon>
        <taxon>Umbelopsidomycetes</taxon>
        <taxon>Umbelopsidales</taxon>
        <taxon>Umbelopsidaceae</taxon>
        <taxon>Umbelopsis</taxon>
    </lineage>
</organism>
<feature type="compositionally biased region" description="Low complexity" evidence="1">
    <location>
        <begin position="612"/>
        <end position="626"/>
    </location>
</feature>
<evidence type="ECO:0000256" key="1">
    <source>
        <dbReference type="SAM" id="MobiDB-lite"/>
    </source>
</evidence>
<evidence type="ECO:0000313" key="3">
    <source>
        <dbReference type="Proteomes" id="UP000612746"/>
    </source>
</evidence>
<feature type="region of interest" description="Disordered" evidence="1">
    <location>
        <begin position="602"/>
        <end position="639"/>
    </location>
</feature>
<feature type="region of interest" description="Disordered" evidence="1">
    <location>
        <begin position="561"/>
        <end position="584"/>
    </location>
</feature>
<proteinExistence type="predicted"/>
<dbReference type="InterPro" id="IPR014756">
    <property type="entry name" value="Ig_E-set"/>
</dbReference>
<sequence>MKDAFDEISIAPLDSYIDLCGPEETQPCYMFKGDIHLTLNRPVKIRSMEIKFKGTTMVNMGLNTIGLGHDTATTFGKMKRVLVNKSAFSAGSASIPWEFAIPPFFPQTLSLKRATIAYSLEVVVSFGIKKSLRVSCPVTVRRPTLPSYQLSPFVESRLYKATIPTKFHYEIEAPTLACIEQEELFYSIKLLLFSLDKTVRAIKTTLVQVESYRSQPQSNHQWGQYLKHSAQPEWKPSEQSFDHTCHILDPKSFRANGTGTLRDLTKPAPSVTHNLDDNNIPSSWTQPLVLRQPISQQFNASVDSPLLTISHQLHITLTLIHKIDEITIKVPILLSSLPYTTPTPLTTQPPPTTTIIDAKDLRIRPPSEYSDEEISEKNMDEEDIISEDELSSSSEEEEVNQYTPAQTTKFTSENALSSTLRPPSTVAMTPTTLVSAHTFGRPVRRFASALDLSIMPQETFEALSSKPKPLLTIDVSLANNQPGHVRKQQAAKHLSLRKSTSAEQLISFRSSETLPESDRQLMSKLLRSEQDKAYGMLHNQESNIHLKGVRLQPTTIIEQPSYTQNDSSLPYKQHSRSVSHPTSSTASISFLQLDDDNLTVSSTSNNSDIAPSLSSTGTASTGSTRSNPLQSRPPTPVLSYVPALPGTTILHQPIQNYALPEEDFPAPLTATTVQSTIASSGLISPSNPRLRSYITHDSNSDKYETLTFSSSGHESLKFATRTPSTIVGREEVMRRYIRGATPQQAMQYKRPEDVLKVKTSRMTRLYDGDAHDEVLDPLPPVPQVPQYNVKAKTRSTVTEYSSDYESNSDENYDFDPSPFNFLAHDPHARSTTPLPRLPRLSFGASFASALGVIDDDGQS</sequence>
<dbReference type="Gene3D" id="2.60.40.640">
    <property type="match status" value="1"/>
</dbReference>
<keyword evidence="3" id="KW-1185">Reference proteome</keyword>
<comment type="caution">
    <text evidence="2">The sequence shown here is derived from an EMBL/GenBank/DDBJ whole genome shotgun (WGS) entry which is preliminary data.</text>
</comment>
<protein>
    <recommendedName>
        <fullName evidence="4">Arrestin C-terminal-like domain-containing protein</fullName>
    </recommendedName>
</protein>
<dbReference type="Proteomes" id="UP000612746">
    <property type="component" value="Unassembled WGS sequence"/>
</dbReference>
<feature type="compositionally biased region" description="Acidic residues" evidence="1">
    <location>
        <begin position="369"/>
        <end position="399"/>
    </location>
</feature>
<name>A0A8H7Q7Y4_9FUNG</name>
<evidence type="ECO:0000313" key="2">
    <source>
        <dbReference type="EMBL" id="KAG2186960.1"/>
    </source>
</evidence>
<gene>
    <name evidence="2" type="ORF">INT44_003188</name>
</gene>
<accession>A0A8H7Q7Y4</accession>
<dbReference type="AlphaFoldDB" id="A0A8H7Q7Y4"/>